<evidence type="ECO:0000313" key="2">
    <source>
        <dbReference type="EnsemblPlants" id="TuG1812G0300001100.01.T01"/>
    </source>
</evidence>
<name>A0A8R7TS93_TRIUA</name>
<feature type="region of interest" description="Disordered" evidence="1">
    <location>
        <begin position="331"/>
        <end position="361"/>
    </location>
</feature>
<dbReference type="AlphaFoldDB" id="A0A8R7TS93"/>
<feature type="compositionally biased region" description="Polar residues" evidence="1">
    <location>
        <begin position="338"/>
        <end position="347"/>
    </location>
</feature>
<reference evidence="2" key="3">
    <citation type="submission" date="2022-06" db="UniProtKB">
        <authorList>
            <consortium name="EnsemblPlants"/>
        </authorList>
    </citation>
    <scope>IDENTIFICATION</scope>
</reference>
<organism evidence="2 3">
    <name type="scientific">Triticum urartu</name>
    <name type="common">Red wild einkorn</name>
    <name type="synonym">Crithodium urartu</name>
    <dbReference type="NCBI Taxonomy" id="4572"/>
    <lineage>
        <taxon>Eukaryota</taxon>
        <taxon>Viridiplantae</taxon>
        <taxon>Streptophyta</taxon>
        <taxon>Embryophyta</taxon>
        <taxon>Tracheophyta</taxon>
        <taxon>Spermatophyta</taxon>
        <taxon>Magnoliopsida</taxon>
        <taxon>Liliopsida</taxon>
        <taxon>Poales</taxon>
        <taxon>Poaceae</taxon>
        <taxon>BOP clade</taxon>
        <taxon>Pooideae</taxon>
        <taxon>Triticodae</taxon>
        <taxon>Triticeae</taxon>
        <taxon>Triticinae</taxon>
        <taxon>Triticum</taxon>
    </lineage>
</organism>
<keyword evidence="3" id="KW-1185">Reference proteome</keyword>
<dbReference type="EnsemblPlants" id="TuG1812G0300001100.01.T01">
    <property type="protein sequence ID" value="TuG1812G0300001100.01.T01"/>
    <property type="gene ID" value="TuG1812G0300001100.01"/>
</dbReference>
<reference evidence="2" key="2">
    <citation type="submission" date="2018-03" db="EMBL/GenBank/DDBJ databases">
        <title>The Triticum urartu genome reveals the dynamic nature of wheat genome evolution.</title>
        <authorList>
            <person name="Ling H."/>
            <person name="Ma B."/>
            <person name="Shi X."/>
            <person name="Liu H."/>
            <person name="Dong L."/>
            <person name="Sun H."/>
            <person name="Cao Y."/>
            <person name="Gao Q."/>
            <person name="Zheng S."/>
            <person name="Li Y."/>
            <person name="Yu Y."/>
            <person name="Du H."/>
            <person name="Qi M."/>
            <person name="Li Y."/>
            <person name="Yu H."/>
            <person name="Cui Y."/>
            <person name="Wang N."/>
            <person name="Chen C."/>
            <person name="Wu H."/>
            <person name="Zhao Y."/>
            <person name="Zhang J."/>
            <person name="Li Y."/>
            <person name="Zhou W."/>
            <person name="Zhang B."/>
            <person name="Hu W."/>
            <person name="Eijk M."/>
            <person name="Tang J."/>
            <person name="Witsenboer H."/>
            <person name="Zhao S."/>
            <person name="Li Z."/>
            <person name="Zhang A."/>
            <person name="Wang D."/>
            <person name="Liang C."/>
        </authorList>
    </citation>
    <scope>NUCLEOTIDE SEQUENCE [LARGE SCALE GENOMIC DNA]</scope>
    <source>
        <strain evidence="2">cv. G1812</strain>
    </source>
</reference>
<dbReference type="PANTHER" id="PTHR33074:SF74">
    <property type="entry name" value="DUF1618 DOMAIN-CONTAINING PROTEIN"/>
    <property type="match status" value="1"/>
</dbReference>
<dbReference type="Gramene" id="TuG1812G0300001100.01.T01">
    <property type="protein sequence ID" value="TuG1812G0300001100.01.T01"/>
    <property type="gene ID" value="TuG1812G0300001100.01"/>
</dbReference>
<reference evidence="3" key="1">
    <citation type="journal article" date="2013" name="Nature">
        <title>Draft genome of the wheat A-genome progenitor Triticum urartu.</title>
        <authorList>
            <person name="Ling H.Q."/>
            <person name="Zhao S."/>
            <person name="Liu D."/>
            <person name="Wang J."/>
            <person name="Sun H."/>
            <person name="Zhang C."/>
            <person name="Fan H."/>
            <person name="Li D."/>
            <person name="Dong L."/>
            <person name="Tao Y."/>
            <person name="Gao C."/>
            <person name="Wu H."/>
            <person name="Li Y."/>
            <person name="Cui Y."/>
            <person name="Guo X."/>
            <person name="Zheng S."/>
            <person name="Wang B."/>
            <person name="Yu K."/>
            <person name="Liang Q."/>
            <person name="Yang W."/>
            <person name="Lou X."/>
            <person name="Chen J."/>
            <person name="Feng M."/>
            <person name="Jian J."/>
            <person name="Zhang X."/>
            <person name="Luo G."/>
            <person name="Jiang Y."/>
            <person name="Liu J."/>
            <person name="Wang Z."/>
            <person name="Sha Y."/>
            <person name="Zhang B."/>
            <person name="Wu H."/>
            <person name="Tang D."/>
            <person name="Shen Q."/>
            <person name="Xue P."/>
            <person name="Zou S."/>
            <person name="Wang X."/>
            <person name="Liu X."/>
            <person name="Wang F."/>
            <person name="Yang Y."/>
            <person name="An X."/>
            <person name="Dong Z."/>
            <person name="Zhang K."/>
            <person name="Zhang X."/>
            <person name="Luo M.C."/>
            <person name="Dvorak J."/>
            <person name="Tong Y."/>
            <person name="Wang J."/>
            <person name="Yang H."/>
            <person name="Li Z."/>
            <person name="Wang D."/>
            <person name="Zhang A."/>
            <person name="Wang J."/>
        </authorList>
    </citation>
    <scope>NUCLEOTIDE SEQUENCE</scope>
    <source>
        <strain evidence="3">cv. G1812</strain>
    </source>
</reference>
<dbReference type="Proteomes" id="UP000015106">
    <property type="component" value="Chromosome 3"/>
</dbReference>
<protein>
    <submittedName>
        <fullName evidence="2">Uncharacterized protein</fullName>
    </submittedName>
</protein>
<dbReference type="PANTHER" id="PTHR33074">
    <property type="entry name" value="EXPRESSED PROTEIN-RELATED"/>
    <property type="match status" value="1"/>
</dbReference>
<proteinExistence type="predicted"/>
<evidence type="ECO:0000313" key="3">
    <source>
        <dbReference type="Proteomes" id="UP000015106"/>
    </source>
</evidence>
<sequence>MSLKGYHEASLHPPAAYDAAAAAAATAAAEWDWGEALLDRSAYMVDKKDHKKNHTSACHRFRRSLHDWEVEVEVEVEMQVSLFMAPPPRVSYFCCSASCTDDGDDHGEQEGAPRLFVREPWMIATEGDLALFTLCHGHNRAFYSESSNYDYFLYQAAASLAGSPELTRLPRPQPDMLPAFGSRCFPTGSIGVVRYRSNIPEDDDAYRIAALAYDYFDPSHSGYYLCTYDSKDPRWRRTPAASPHPPPPDDFLSSKVITIRRSGASSGSSTFRSTPNPARAHKLLVAGRWSRGPWRGSMAVWTPCFSGRSTRSIPEISTATTCPSLSLCPTPSSAPTEMASSTSYQCQQRKHQHQDVEGDCS</sequence>
<evidence type="ECO:0000256" key="1">
    <source>
        <dbReference type="SAM" id="MobiDB-lite"/>
    </source>
</evidence>
<accession>A0A8R7TS93</accession>